<reference evidence="1 2" key="1">
    <citation type="submission" date="2024-02" db="EMBL/GenBank/DDBJ databases">
        <authorList>
            <person name="Chen Y."/>
            <person name="Shah S."/>
            <person name="Dougan E. K."/>
            <person name="Thang M."/>
            <person name="Chan C."/>
        </authorList>
    </citation>
    <scope>NUCLEOTIDE SEQUENCE [LARGE SCALE GENOMIC DNA]</scope>
</reference>
<comment type="caution">
    <text evidence="1">The sequence shown here is derived from an EMBL/GenBank/DDBJ whole genome shotgun (WGS) entry which is preliminary data.</text>
</comment>
<sequence>MESTALEHADPQRDLETLAAECKDYSGELLRRLALKSSGGFLSTWTKEWCLLTHNFLAFFASRTDLAVKQCLLLVAIQDLKQDGRTLRILLEGREEILRMPEKYGTMDVWADEIRQRIENLRAAGQMITPCMSFAETQAWAQEALAELSAEGENHHQKAEDEMREKQCQAFVLILHMTLLGRLRSVQREAFTDLALHSRIQVLSQAQRNAAACRLWRALKKPCWRQWERTFALWRCQTESQDTSPRTKKIRLALALSKLGTEAGALQFGLLQLSRHRRAEQRKEQEALMDQGGVEAFYKGLESSSSRPRSAAQLLRLALVKCSRARLAATLSRWSHFAAEGLGADVQQLQGQTKLPARRESHQGSQGAPVISKVFVIGHASRDCDLRSPILQPHLSSEKNSTGKALAILGGYPWLLSRSVNAELAEYRCNVEVEGRMKCFVLSLGTAVQRQQMIALRNLQSKGQPRLLFKPAPRT</sequence>
<keyword evidence="2" id="KW-1185">Reference proteome</keyword>
<organism evidence="1 2">
    <name type="scientific">Durusdinium trenchii</name>
    <dbReference type="NCBI Taxonomy" id="1381693"/>
    <lineage>
        <taxon>Eukaryota</taxon>
        <taxon>Sar</taxon>
        <taxon>Alveolata</taxon>
        <taxon>Dinophyceae</taxon>
        <taxon>Suessiales</taxon>
        <taxon>Symbiodiniaceae</taxon>
        <taxon>Durusdinium</taxon>
    </lineage>
</organism>
<protein>
    <submittedName>
        <fullName evidence="1">Uncharacterized protein</fullName>
    </submittedName>
</protein>
<dbReference type="Proteomes" id="UP001642484">
    <property type="component" value="Unassembled WGS sequence"/>
</dbReference>
<evidence type="ECO:0000313" key="2">
    <source>
        <dbReference type="Proteomes" id="UP001642484"/>
    </source>
</evidence>
<dbReference type="SUPFAM" id="SSF50729">
    <property type="entry name" value="PH domain-like"/>
    <property type="match status" value="1"/>
</dbReference>
<name>A0ABP0SG88_9DINO</name>
<gene>
    <name evidence="1" type="ORF">CCMP2556_LOCUS51694</name>
</gene>
<accession>A0ABP0SG88</accession>
<evidence type="ECO:0000313" key="1">
    <source>
        <dbReference type="EMBL" id="CAK9111374.1"/>
    </source>
</evidence>
<dbReference type="EMBL" id="CAXAMN010027550">
    <property type="protein sequence ID" value="CAK9111374.1"/>
    <property type="molecule type" value="Genomic_DNA"/>
</dbReference>
<proteinExistence type="predicted"/>